<dbReference type="Gene3D" id="1.20.272.10">
    <property type="match status" value="1"/>
</dbReference>
<gene>
    <name evidence="11" type="primary">holA</name>
    <name evidence="11" type="ORF">GH723_11510</name>
</gene>
<evidence type="ECO:0000259" key="9">
    <source>
        <dbReference type="Pfam" id="PF06144"/>
    </source>
</evidence>
<keyword evidence="6" id="KW-0239">DNA-directed DNA polymerase</keyword>
<dbReference type="InterPro" id="IPR027417">
    <property type="entry name" value="P-loop_NTPase"/>
</dbReference>
<keyword evidence="5" id="KW-0235">DNA replication</keyword>
<dbReference type="RefSeq" id="WP_153759779.1">
    <property type="nucleotide sequence ID" value="NZ_CP045851.1"/>
</dbReference>
<dbReference type="EMBL" id="CP045851">
    <property type="protein sequence ID" value="QGG95673.1"/>
    <property type="molecule type" value="Genomic_DNA"/>
</dbReference>
<evidence type="ECO:0000256" key="6">
    <source>
        <dbReference type="ARBA" id="ARBA00022932"/>
    </source>
</evidence>
<evidence type="ECO:0000256" key="4">
    <source>
        <dbReference type="ARBA" id="ARBA00022695"/>
    </source>
</evidence>
<dbReference type="SUPFAM" id="SSF48019">
    <property type="entry name" value="post-AAA+ oligomerization domain-like"/>
    <property type="match status" value="1"/>
</dbReference>
<dbReference type="InterPro" id="IPR005790">
    <property type="entry name" value="DNA_polIII_delta"/>
</dbReference>
<reference evidence="11 12" key="1">
    <citation type="submission" date="2019-11" db="EMBL/GenBank/DDBJ databases">
        <authorList>
            <person name="He Y."/>
        </authorList>
    </citation>
    <scope>NUCLEOTIDE SEQUENCE [LARGE SCALE GENOMIC DNA]</scope>
    <source>
        <strain evidence="11 12">SCSIO 58843</strain>
    </source>
</reference>
<comment type="catalytic activity">
    <reaction evidence="8">
        <text>DNA(n) + a 2'-deoxyribonucleoside 5'-triphosphate = DNA(n+1) + diphosphate</text>
        <dbReference type="Rhea" id="RHEA:22508"/>
        <dbReference type="Rhea" id="RHEA-COMP:17339"/>
        <dbReference type="Rhea" id="RHEA-COMP:17340"/>
        <dbReference type="ChEBI" id="CHEBI:33019"/>
        <dbReference type="ChEBI" id="CHEBI:61560"/>
        <dbReference type="ChEBI" id="CHEBI:173112"/>
        <dbReference type="EC" id="2.7.7.7"/>
    </reaction>
</comment>
<name>A0A5Q2RIP9_9ACTN</name>
<comment type="similarity">
    <text evidence="7">Belongs to the DNA polymerase HolA subunit family.</text>
</comment>
<evidence type="ECO:0000256" key="2">
    <source>
        <dbReference type="ARBA" id="ARBA00017703"/>
    </source>
</evidence>
<proteinExistence type="inferred from homology"/>
<keyword evidence="12" id="KW-1185">Reference proteome</keyword>
<dbReference type="Gene3D" id="3.40.50.300">
    <property type="entry name" value="P-loop containing nucleotide triphosphate hydrolases"/>
    <property type="match status" value="1"/>
</dbReference>
<evidence type="ECO:0000313" key="12">
    <source>
        <dbReference type="Proteomes" id="UP000334019"/>
    </source>
</evidence>
<evidence type="ECO:0000256" key="5">
    <source>
        <dbReference type="ARBA" id="ARBA00022705"/>
    </source>
</evidence>
<organism evidence="11 12">
    <name type="scientific">Actinomarinicola tropica</name>
    <dbReference type="NCBI Taxonomy" id="2789776"/>
    <lineage>
        <taxon>Bacteria</taxon>
        <taxon>Bacillati</taxon>
        <taxon>Actinomycetota</taxon>
        <taxon>Acidimicrobiia</taxon>
        <taxon>Acidimicrobiales</taxon>
        <taxon>Iamiaceae</taxon>
        <taxon>Actinomarinicola</taxon>
    </lineage>
</organism>
<protein>
    <recommendedName>
        <fullName evidence="2">DNA polymerase III subunit delta</fullName>
        <ecNumber evidence="1">2.7.7.7</ecNumber>
    </recommendedName>
</protein>
<dbReference type="GO" id="GO:0009360">
    <property type="term" value="C:DNA polymerase III complex"/>
    <property type="evidence" value="ECO:0007669"/>
    <property type="project" value="InterPro"/>
</dbReference>
<dbReference type="Pfam" id="PF21694">
    <property type="entry name" value="DNA_pol3_delta_C"/>
    <property type="match status" value="1"/>
</dbReference>
<dbReference type="Pfam" id="PF06144">
    <property type="entry name" value="DNA_pol3_delta"/>
    <property type="match status" value="1"/>
</dbReference>
<dbReference type="GO" id="GO:0003887">
    <property type="term" value="F:DNA-directed DNA polymerase activity"/>
    <property type="evidence" value="ECO:0007669"/>
    <property type="project" value="UniProtKB-KW"/>
</dbReference>
<evidence type="ECO:0000256" key="7">
    <source>
        <dbReference type="ARBA" id="ARBA00034754"/>
    </source>
</evidence>
<feature type="domain" description="DNA polymerase III delta subunit-like C-terminal" evidence="10">
    <location>
        <begin position="215"/>
        <end position="329"/>
    </location>
</feature>
<accession>A0A5Q2RIP9</accession>
<evidence type="ECO:0000256" key="3">
    <source>
        <dbReference type="ARBA" id="ARBA00022679"/>
    </source>
</evidence>
<evidence type="ECO:0000256" key="8">
    <source>
        <dbReference type="ARBA" id="ARBA00049244"/>
    </source>
</evidence>
<dbReference type="InterPro" id="IPR048466">
    <property type="entry name" value="DNA_pol3_delta-like_C"/>
</dbReference>
<evidence type="ECO:0000259" key="10">
    <source>
        <dbReference type="Pfam" id="PF21694"/>
    </source>
</evidence>
<dbReference type="PANTHER" id="PTHR34388">
    <property type="entry name" value="DNA POLYMERASE III SUBUNIT DELTA"/>
    <property type="match status" value="1"/>
</dbReference>
<evidence type="ECO:0000313" key="11">
    <source>
        <dbReference type="EMBL" id="QGG95673.1"/>
    </source>
</evidence>
<dbReference type="NCBIfam" id="TIGR01128">
    <property type="entry name" value="holA"/>
    <property type="match status" value="1"/>
</dbReference>
<dbReference type="AlphaFoldDB" id="A0A5Q2RIP9"/>
<keyword evidence="3 11" id="KW-0808">Transferase</keyword>
<dbReference type="InterPro" id="IPR010372">
    <property type="entry name" value="DNA_pol3_delta_N"/>
</dbReference>
<dbReference type="PANTHER" id="PTHR34388:SF1">
    <property type="entry name" value="DNA POLYMERASE III SUBUNIT DELTA"/>
    <property type="match status" value="1"/>
</dbReference>
<dbReference type="KEGG" id="atq:GH723_11510"/>
<feature type="domain" description="DNA polymerase III delta N-terminal" evidence="9">
    <location>
        <begin position="7"/>
        <end position="107"/>
    </location>
</feature>
<dbReference type="EC" id="2.7.7.7" evidence="1"/>
<dbReference type="Proteomes" id="UP000334019">
    <property type="component" value="Chromosome"/>
</dbReference>
<dbReference type="SUPFAM" id="SSF52540">
    <property type="entry name" value="P-loop containing nucleoside triphosphate hydrolases"/>
    <property type="match status" value="1"/>
</dbReference>
<dbReference type="GO" id="GO:0006261">
    <property type="term" value="P:DNA-templated DNA replication"/>
    <property type="evidence" value="ECO:0007669"/>
    <property type="project" value="TreeGrafter"/>
</dbReference>
<dbReference type="InterPro" id="IPR008921">
    <property type="entry name" value="DNA_pol3_clamp-load_cplx_C"/>
</dbReference>
<sequence length="337" mass="36311">MSTPVFLVKGDDAILVADEVRRIVDELVGDGDRSLLVDELDEERYLAGDGAHISPLVDAAQTPPFLTDRRIVVGRHLARFTTAESVAPLVAYLDDPLPTTSLVLVWDKGPKFTGRAAVPKSLNDALKRAGATVVATDVPANAKGRDAWLKEHLHASPVHLDARAQKVLAERLGEDLNRVGAILGVLESTYGPGAKVGVAELEPFVGEAGGVPPWELTDAISAGDIATALDRLRRMIEGGDRHALQIMATLHRHVAGLMKLDGSGVRSRDEAAKLLGMAPFPAEKLMRLARTLGSDRIRQQVLLLAEADLDLRGAKEWDDELVLEVLVARLARLSSTR</sequence>
<evidence type="ECO:0000256" key="1">
    <source>
        <dbReference type="ARBA" id="ARBA00012417"/>
    </source>
</evidence>
<keyword evidence="4 11" id="KW-0548">Nucleotidyltransferase</keyword>
<dbReference type="GO" id="GO:0003677">
    <property type="term" value="F:DNA binding"/>
    <property type="evidence" value="ECO:0007669"/>
    <property type="project" value="InterPro"/>
</dbReference>